<proteinExistence type="predicted"/>
<evidence type="ECO:0000313" key="2">
    <source>
        <dbReference type="EMBL" id="JAD50848.1"/>
    </source>
</evidence>
<keyword evidence="1" id="KW-0472">Membrane</keyword>
<reference evidence="2" key="1">
    <citation type="submission" date="2014-09" db="EMBL/GenBank/DDBJ databases">
        <authorList>
            <person name="Magalhaes I.L.F."/>
            <person name="Oliveira U."/>
            <person name="Santos F.R."/>
            <person name="Vidigal T.H.D.A."/>
            <person name="Brescovit A.D."/>
            <person name="Santos A.J."/>
        </authorList>
    </citation>
    <scope>NUCLEOTIDE SEQUENCE</scope>
    <source>
        <tissue evidence="2">Shoot tissue taken approximately 20 cm above the soil surface</tissue>
    </source>
</reference>
<sequence>MLFSRDMFFLTSRYCGILYIINYITLFIVEYHRRSW</sequence>
<keyword evidence="1" id="KW-1133">Transmembrane helix</keyword>
<name>A0A0A9ALT5_ARUDO</name>
<dbReference type="EMBL" id="GBRH01247047">
    <property type="protein sequence ID" value="JAD50848.1"/>
    <property type="molecule type" value="Transcribed_RNA"/>
</dbReference>
<dbReference type="AlphaFoldDB" id="A0A0A9ALT5"/>
<accession>A0A0A9ALT5</accession>
<organism evidence="2">
    <name type="scientific">Arundo donax</name>
    <name type="common">Giant reed</name>
    <name type="synonym">Donax arundinaceus</name>
    <dbReference type="NCBI Taxonomy" id="35708"/>
    <lineage>
        <taxon>Eukaryota</taxon>
        <taxon>Viridiplantae</taxon>
        <taxon>Streptophyta</taxon>
        <taxon>Embryophyta</taxon>
        <taxon>Tracheophyta</taxon>
        <taxon>Spermatophyta</taxon>
        <taxon>Magnoliopsida</taxon>
        <taxon>Liliopsida</taxon>
        <taxon>Poales</taxon>
        <taxon>Poaceae</taxon>
        <taxon>PACMAD clade</taxon>
        <taxon>Arundinoideae</taxon>
        <taxon>Arundineae</taxon>
        <taxon>Arundo</taxon>
    </lineage>
</organism>
<keyword evidence="1" id="KW-0812">Transmembrane</keyword>
<feature type="transmembrane region" description="Helical" evidence="1">
    <location>
        <begin position="7"/>
        <end position="29"/>
    </location>
</feature>
<reference evidence="2" key="2">
    <citation type="journal article" date="2015" name="Data Brief">
        <title>Shoot transcriptome of the giant reed, Arundo donax.</title>
        <authorList>
            <person name="Barrero R.A."/>
            <person name="Guerrero F.D."/>
            <person name="Moolhuijzen P."/>
            <person name="Goolsby J.A."/>
            <person name="Tidwell J."/>
            <person name="Bellgard S.E."/>
            <person name="Bellgard M.I."/>
        </authorList>
    </citation>
    <scope>NUCLEOTIDE SEQUENCE</scope>
    <source>
        <tissue evidence="2">Shoot tissue taken approximately 20 cm above the soil surface</tissue>
    </source>
</reference>
<evidence type="ECO:0000256" key="1">
    <source>
        <dbReference type="SAM" id="Phobius"/>
    </source>
</evidence>
<protein>
    <submittedName>
        <fullName evidence="2">Uncharacterized protein</fullName>
    </submittedName>
</protein>